<protein>
    <recommendedName>
        <fullName evidence="2">Adhesin</fullName>
    </recommendedName>
</protein>
<reference evidence="1" key="1">
    <citation type="submission" date="2021-05" db="EMBL/GenBank/DDBJ databases">
        <title>First report of NDM-5 and VEB-6 producing Proteus mirabilis isolated from blood of a sepsis patient in Kolkata, India.</title>
        <authorList>
            <person name="Halder G."/>
            <person name="Chaudhuri B."/>
            <person name="Dutta S."/>
        </authorList>
    </citation>
    <scope>NUCLEOTIDE SEQUENCE [LARGE SCALE GENOMIC DNA]</scope>
    <source>
        <strain evidence="1">7049</strain>
    </source>
</reference>
<accession>A0ABD5M153</accession>
<organism evidence="1">
    <name type="scientific">Proteus mirabilis</name>
    <dbReference type="NCBI Taxonomy" id="584"/>
    <lineage>
        <taxon>Bacteria</taxon>
        <taxon>Pseudomonadati</taxon>
        <taxon>Pseudomonadota</taxon>
        <taxon>Gammaproteobacteria</taxon>
        <taxon>Enterobacterales</taxon>
        <taxon>Morganellaceae</taxon>
        <taxon>Proteus</taxon>
    </lineage>
</organism>
<gene>
    <name evidence="1" type="ORF">I3679_021450</name>
</gene>
<evidence type="ECO:0008006" key="2">
    <source>
        <dbReference type="Google" id="ProtNLM"/>
    </source>
</evidence>
<name>A0ABD5M153_PROMI</name>
<proteinExistence type="predicted"/>
<sequence>MNNTHSRLRSVTRVEIDTNGKALKNTGMTADTASDDSLGILSGLDGMTVNIAGLNNDQGIIATDGDMNFTNKGDITNKWGHIKSGDT</sequence>
<evidence type="ECO:0000313" key="1">
    <source>
        <dbReference type="EMBL" id="MEY2345399.1"/>
    </source>
</evidence>
<dbReference type="EMBL" id="JADQCH020000002">
    <property type="protein sequence ID" value="MEY2345399.1"/>
    <property type="molecule type" value="Genomic_DNA"/>
</dbReference>
<dbReference type="AlphaFoldDB" id="A0ABD5M153"/>
<comment type="caution">
    <text evidence="1">The sequence shown here is derived from an EMBL/GenBank/DDBJ whole genome shotgun (WGS) entry which is preliminary data.</text>
</comment>